<keyword evidence="2 5" id="KW-0238">DNA-binding</keyword>
<dbReference type="GO" id="GO:0003677">
    <property type="term" value="F:DNA binding"/>
    <property type="evidence" value="ECO:0007669"/>
    <property type="project" value="UniProtKB-KW"/>
</dbReference>
<evidence type="ECO:0000313" key="6">
    <source>
        <dbReference type="Proteomes" id="UP001434337"/>
    </source>
</evidence>
<dbReference type="Proteomes" id="UP001434337">
    <property type="component" value="Chromosome"/>
</dbReference>
<dbReference type="SMART" id="SM00354">
    <property type="entry name" value="HTH_LACI"/>
    <property type="match status" value="1"/>
</dbReference>
<proteinExistence type="predicted"/>
<dbReference type="InterPro" id="IPR028082">
    <property type="entry name" value="Peripla_BP_I"/>
</dbReference>
<dbReference type="Pfam" id="PF00356">
    <property type="entry name" value="LacI"/>
    <property type="match status" value="1"/>
</dbReference>
<feature type="domain" description="HTH lacI-type" evidence="4">
    <location>
        <begin position="10"/>
        <end position="66"/>
    </location>
</feature>
<dbReference type="EMBL" id="CP115965">
    <property type="protein sequence ID" value="WZW97276.1"/>
    <property type="molecule type" value="Genomic_DNA"/>
</dbReference>
<keyword evidence="6" id="KW-1185">Reference proteome</keyword>
<evidence type="ECO:0000313" key="5">
    <source>
        <dbReference type="EMBL" id="WZW97276.1"/>
    </source>
</evidence>
<dbReference type="SUPFAM" id="SSF47413">
    <property type="entry name" value="lambda repressor-like DNA-binding domains"/>
    <property type="match status" value="1"/>
</dbReference>
<sequence>MGRRTPGSAPTLSDVAQHAGVSLATASRAINGSQTRVVGEELRERVLASARALGYAPDANAQAMARGTTRAVGVIVHDLTDPYFAAVADAMSRAATERDLFLTLATTGNHVEHLAEVVAQLDTLRVRAIVLVGGRWKANQPTADLLSAVDRYVSRGGRVVTIGMEVPGVDSVNVDSEDGARQLARHLHRLGYRSPLILSGPELHSTAVTRSAAFVRALADEGIAVHPDHLISSDFTRTGGAIAMRMALEAGVDVDVAIAMNDVMALGAMAEARANGVAVPQELAFTGFGDIPSLQDVIPSLTTVHIPSSSLATLALNLALDGPGDGTGDVTVPVMLVARDSTPERAG</sequence>
<dbReference type="Gene3D" id="1.10.260.40">
    <property type="entry name" value="lambda repressor-like DNA-binding domains"/>
    <property type="match status" value="1"/>
</dbReference>
<reference evidence="5 6" key="1">
    <citation type="journal article" date="2023" name="Environ Microbiome">
        <title>A coral-associated actinobacterium mitigates coral bleaching under heat stress.</title>
        <authorList>
            <person name="Li J."/>
            <person name="Zou Y."/>
            <person name="Li Q."/>
            <person name="Zhang J."/>
            <person name="Bourne D.G."/>
            <person name="Lyu Y."/>
            <person name="Liu C."/>
            <person name="Zhang S."/>
        </authorList>
    </citation>
    <scope>NUCLEOTIDE SEQUENCE [LARGE SCALE GENOMIC DNA]</scope>
    <source>
        <strain evidence="5 6">SCSIO 13291</strain>
    </source>
</reference>
<evidence type="ECO:0000256" key="3">
    <source>
        <dbReference type="ARBA" id="ARBA00023163"/>
    </source>
</evidence>
<name>A0ABZ3C412_9ACTN</name>
<dbReference type="RefSeq" id="WP_232547638.1">
    <property type="nucleotide sequence ID" value="NZ_CP115965.1"/>
</dbReference>
<dbReference type="CDD" id="cd01392">
    <property type="entry name" value="HTH_LacI"/>
    <property type="match status" value="1"/>
</dbReference>
<accession>A0ABZ3C412</accession>
<evidence type="ECO:0000256" key="2">
    <source>
        <dbReference type="ARBA" id="ARBA00023125"/>
    </source>
</evidence>
<dbReference type="PROSITE" id="PS00356">
    <property type="entry name" value="HTH_LACI_1"/>
    <property type="match status" value="1"/>
</dbReference>
<dbReference type="InterPro" id="IPR001761">
    <property type="entry name" value="Peripla_BP/Lac1_sug-bd_dom"/>
</dbReference>
<dbReference type="Pfam" id="PF00532">
    <property type="entry name" value="Peripla_BP_1"/>
    <property type="match status" value="1"/>
</dbReference>
<dbReference type="PROSITE" id="PS50932">
    <property type="entry name" value="HTH_LACI_2"/>
    <property type="match status" value="1"/>
</dbReference>
<dbReference type="CDD" id="cd06267">
    <property type="entry name" value="PBP1_LacI_sugar_binding-like"/>
    <property type="match status" value="1"/>
</dbReference>
<dbReference type="InterPro" id="IPR000843">
    <property type="entry name" value="HTH_LacI"/>
</dbReference>
<keyword evidence="1" id="KW-0805">Transcription regulation</keyword>
<dbReference type="Gene3D" id="3.40.50.2300">
    <property type="match status" value="2"/>
</dbReference>
<organism evidence="5 6">
    <name type="scientific">Propioniciclava soli</name>
    <dbReference type="NCBI Taxonomy" id="2775081"/>
    <lineage>
        <taxon>Bacteria</taxon>
        <taxon>Bacillati</taxon>
        <taxon>Actinomycetota</taxon>
        <taxon>Actinomycetes</taxon>
        <taxon>Propionibacteriales</taxon>
        <taxon>Propionibacteriaceae</taxon>
        <taxon>Propioniciclava</taxon>
    </lineage>
</organism>
<evidence type="ECO:0000259" key="4">
    <source>
        <dbReference type="PROSITE" id="PS50932"/>
    </source>
</evidence>
<gene>
    <name evidence="5" type="ORF">PCC79_10130</name>
</gene>
<dbReference type="PANTHER" id="PTHR30146:SF138">
    <property type="entry name" value="TRANSCRIPTIONAL REGULATORY PROTEIN"/>
    <property type="match status" value="1"/>
</dbReference>
<dbReference type="PANTHER" id="PTHR30146">
    <property type="entry name" value="LACI-RELATED TRANSCRIPTIONAL REPRESSOR"/>
    <property type="match status" value="1"/>
</dbReference>
<dbReference type="SUPFAM" id="SSF53822">
    <property type="entry name" value="Periplasmic binding protein-like I"/>
    <property type="match status" value="1"/>
</dbReference>
<evidence type="ECO:0000256" key="1">
    <source>
        <dbReference type="ARBA" id="ARBA00023015"/>
    </source>
</evidence>
<keyword evidence="3" id="KW-0804">Transcription</keyword>
<dbReference type="InterPro" id="IPR010982">
    <property type="entry name" value="Lambda_DNA-bd_dom_sf"/>
</dbReference>
<protein>
    <submittedName>
        <fullName evidence="5">LacI family DNA-binding transcriptional regulator</fullName>
    </submittedName>
</protein>